<gene>
    <name evidence="1" type="ORF">RAG0_05297</name>
</gene>
<keyword evidence="2" id="KW-1185">Reference proteome</keyword>
<name>A0A1E1KCE2_9HELO</name>
<dbReference type="Proteomes" id="UP000178912">
    <property type="component" value="Unassembled WGS sequence"/>
</dbReference>
<accession>A0A1E1KCE2</accession>
<sequence>MEKMLTITRLGENPARSDRCWLVRCLEILISACGDAANDRRTPLSKCRYERQTQVKAKRNTKRTERAVRSYNRNVDTKQPLRTESKTDVDAKRERSATRILQLLILLNVEVEGRRHPHHCSIASSKQATSGATVAMLAEKACLVDRNERIGSVYMVNGLTIIAWPKIELRLNAKRPFSAYSTVSYRGK</sequence>
<evidence type="ECO:0000313" key="1">
    <source>
        <dbReference type="EMBL" id="CZS95726.1"/>
    </source>
</evidence>
<organism evidence="1 2">
    <name type="scientific">Rhynchosporium agropyri</name>
    <dbReference type="NCBI Taxonomy" id="914238"/>
    <lineage>
        <taxon>Eukaryota</taxon>
        <taxon>Fungi</taxon>
        <taxon>Dikarya</taxon>
        <taxon>Ascomycota</taxon>
        <taxon>Pezizomycotina</taxon>
        <taxon>Leotiomycetes</taxon>
        <taxon>Helotiales</taxon>
        <taxon>Ploettnerulaceae</taxon>
        <taxon>Rhynchosporium</taxon>
    </lineage>
</organism>
<dbReference type="EMBL" id="FJUX01000023">
    <property type="protein sequence ID" value="CZS95726.1"/>
    <property type="molecule type" value="Genomic_DNA"/>
</dbReference>
<proteinExistence type="predicted"/>
<evidence type="ECO:0000313" key="2">
    <source>
        <dbReference type="Proteomes" id="UP000178912"/>
    </source>
</evidence>
<protein>
    <submittedName>
        <fullName evidence="1">Uncharacterized protein</fullName>
    </submittedName>
</protein>
<reference evidence="2" key="1">
    <citation type="submission" date="2016-03" db="EMBL/GenBank/DDBJ databases">
        <authorList>
            <person name="Guldener U."/>
        </authorList>
    </citation>
    <scope>NUCLEOTIDE SEQUENCE [LARGE SCALE GENOMIC DNA]</scope>
    <source>
        <strain evidence="2">04CH-RAC-A.6.1</strain>
    </source>
</reference>
<dbReference type="AlphaFoldDB" id="A0A1E1KCE2"/>